<feature type="transmembrane region" description="Helical" evidence="8">
    <location>
        <begin position="79"/>
        <end position="101"/>
    </location>
</feature>
<evidence type="ECO:0000313" key="10">
    <source>
        <dbReference type="EMBL" id="PPQ75296.1"/>
    </source>
</evidence>
<dbReference type="Proteomes" id="UP000284842">
    <property type="component" value="Unassembled WGS sequence"/>
</dbReference>
<gene>
    <name evidence="10" type="ORF">CVT24_007519</name>
</gene>
<feature type="transmembrane region" description="Helical" evidence="8">
    <location>
        <begin position="248"/>
        <end position="269"/>
    </location>
</feature>
<protein>
    <recommendedName>
        <fullName evidence="9">Citrate transporter-like domain-containing protein</fullName>
    </recommendedName>
</protein>
<feature type="transmembrane region" description="Helical" evidence="8">
    <location>
        <begin position="450"/>
        <end position="478"/>
    </location>
</feature>
<feature type="domain" description="Citrate transporter-like" evidence="9">
    <location>
        <begin position="63"/>
        <end position="276"/>
    </location>
</feature>
<evidence type="ECO:0000256" key="1">
    <source>
        <dbReference type="ARBA" id="ARBA00004651"/>
    </source>
</evidence>
<dbReference type="GO" id="GO:0005886">
    <property type="term" value="C:plasma membrane"/>
    <property type="evidence" value="ECO:0007669"/>
    <property type="project" value="UniProtKB-SubCell"/>
</dbReference>
<evidence type="ECO:0000256" key="2">
    <source>
        <dbReference type="ARBA" id="ARBA00022448"/>
    </source>
</evidence>
<keyword evidence="11" id="KW-1185">Reference proteome</keyword>
<organism evidence="10 11">
    <name type="scientific">Panaeolus cyanescens</name>
    <dbReference type="NCBI Taxonomy" id="181874"/>
    <lineage>
        <taxon>Eukaryota</taxon>
        <taxon>Fungi</taxon>
        <taxon>Dikarya</taxon>
        <taxon>Basidiomycota</taxon>
        <taxon>Agaricomycotina</taxon>
        <taxon>Agaricomycetes</taxon>
        <taxon>Agaricomycetidae</taxon>
        <taxon>Agaricales</taxon>
        <taxon>Agaricineae</taxon>
        <taxon>Galeropsidaceae</taxon>
        <taxon>Panaeolus</taxon>
    </lineage>
</organism>
<evidence type="ECO:0000256" key="7">
    <source>
        <dbReference type="SAM" id="MobiDB-lite"/>
    </source>
</evidence>
<dbReference type="Pfam" id="PF03600">
    <property type="entry name" value="CitMHS"/>
    <property type="match status" value="1"/>
</dbReference>
<feature type="transmembrane region" description="Helical" evidence="8">
    <location>
        <begin position="40"/>
        <end position="58"/>
    </location>
</feature>
<evidence type="ECO:0000313" key="11">
    <source>
        <dbReference type="Proteomes" id="UP000284842"/>
    </source>
</evidence>
<dbReference type="OrthoDB" id="442352at2759"/>
<feature type="transmembrane region" description="Helical" evidence="8">
    <location>
        <begin position="490"/>
        <end position="517"/>
    </location>
</feature>
<feature type="transmembrane region" description="Helical" evidence="8">
    <location>
        <begin position="7"/>
        <end position="28"/>
    </location>
</feature>
<keyword evidence="6 8" id="KW-0472">Membrane</keyword>
<feature type="transmembrane region" description="Helical" evidence="8">
    <location>
        <begin position="160"/>
        <end position="179"/>
    </location>
</feature>
<feature type="compositionally biased region" description="Polar residues" evidence="7">
    <location>
        <begin position="1116"/>
        <end position="1137"/>
    </location>
</feature>
<dbReference type="PANTHER" id="PTHR43302:SF5">
    <property type="entry name" value="TRANSPORTER ARSB-RELATED"/>
    <property type="match status" value="1"/>
</dbReference>
<dbReference type="EMBL" id="NHTK01005685">
    <property type="protein sequence ID" value="PPQ75296.1"/>
    <property type="molecule type" value="Genomic_DNA"/>
</dbReference>
<evidence type="ECO:0000259" key="9">
    <source>
        <dbReference type="Pfam" id="PF03600"/>
    </source>
</evidence>
<keyword evidence="5 8" id="KW-1133">Transmembrane helix</keyword>
<comment type="subcellular location">
    <subcellularLocation>
        <location evidence="1">Cell membrane</location>
        <topology evidence="1">Multi-pass membrane protein</topology>
    </subcellularLocation>
</comment>
<reference evidence="10 11" key="1">
    <citation type="journal article" date="2018" name="Evol. Lett.">
        <title>Horizontal gene cluster transfer increased hallucinogenic mushroom diversity.</title>
        <authorList>
            <person name="Reynolds H.T."/>
            <person name="Vijayakumar V."/>
            <person name="Gluck-Thaler E."/>
            <person name="Korotkin H.B."/>
            <person name="Matheny P.B."/>
            <person name="Slot J.C."/>
        </authorList>
    </citation>
    <scope>NUCLEOTIDE SEQUENCE [LARGE SCALE GENOMIC DNA]</scope>
    <source>
        <strain evidence="10 11">2629</strain>
    </source>
</reference>
<feature type="region of interest" description="Disordered" evidence="7">
    <location>
        <begin position="1099"/>
        <end position="1143"/>
    </location>
</feature>
<keyword evidence="3" id="KW-1003">Cell membrane</keyword>
<accession>A0A409W9U5</accession>
<dbReference type="InterPro" id="IPR004680">
    <property type="entry name" value="Cit_transptr-like_dom"/>
</dbReference>
<feature type="compositionally biased region" description="Low complexity" evidence="7">
    <location>
        <begin position="1059"/>
        <end position="1079"/>
    </location>
</feature>
<keyword evidence="2" id="KW-0813">Transport</keyword>
<dbReference type="PANTHER" id="PTHR43302">
    <property type="entry name" value="TRANSPORTER ARSB-RELATED"/>
    <property type="match status" value="1"/>
</dbReference>
<evidence type="ECO:0000256" key="4">
    <source>
        <dbReference type="ARBA" id="ARBA00022692"/>
    </source>
</evidence>
<dbReference type="AlphaFoldDB" id="A0A409W9U5"/>
<comment type="caution">
    <text evidence="10">The sequence shown here is derived from an EMBL/GenBank/DDBJ whole genome shotgun (WGS) entry which is preliminary data.</text>
</comment>
<evidence type="ECO:0000256" key="8">
    <source>
        <dbReference type="SAM" id="Phobius"/>
    </source>
</evidence>
<name>A0A409W9U5_9AGAR</name>
<feature type="region of interest" description="Disordered" evidence="7">
    <location>
        <begin position="1055"/>
        <end position="1081"/>
    </location>
</feature>
<sequence>MADIDRFSIVTIIFFFISQLLVIFPFSFHVPLPKVGRTKFTIGLMGAPLLTIAILWASQCLGATQIRDGIVGTDGIKPYNILILFISLAYMAITLDVTGILQAAAFWVSNKGGSNGRRLYLYFYVLITVVSMILGNDPIILSGTAFLVYYTEATGLAPMAWLISEFAAANTASMVLFVGNPTNVVICEGFRINNAAFTAYTILPFLACCVACYIALMVQFRDESRIPKKLKANGELDPRKVLRDPVSACFGSILLAICLIVVIVLSFFHVDVWKIVLPFAVFKFAFDICWDHYRFKTGQLSKAAEGDAAMVDELKRAMSLPQDHHLQAENEPHHSLQSSATFTSALGGPSNYGSVDTHTNGSPLGLVKSPSLYPDGRIFGKQREKLSRIHEELSHHFPTFFTALPRLPFGLIPFAFSQFILIEALTHQGWIQVFSSWLAKASNGQMIPVIWIVGVMGIILCNIAGTNIGATILLTKIIHATNLSPHAARAAAIALAVSSNIGAVSVTFSASLAGLLWQSILKQKKTDIKLGLTDHIFAPFSSSPPPPTKPGSSTTKSLQKPLANSRTSLDSLPSEVLVRIFDHVHQEQLSSKPVDDIRLSELRTHTLFPYSLLHLCKPVRQIILRVPRFMTLVVVFIDIFNARSSIWDLFTASGTLPIDAFFISKHVQNPPKIDIEREEVRKAMQVFYELFCLERCRTLVFNVRKSSSLPPVNQLSTTSGNLPNFRTLRFYPRRLEHIPQVDKFFYGRPKTKEQRELEKVRHLVLPGTIFTQYLSLPGWVESFAPVYHKQFTIYNLSATEGQDPPLSLYTLIESIAKMGHFASLTLSNIDLDFSSCRNNRKQELHMEKLYLKGFSSEKLAAFWKCTSNRIEFTSLTFDTCGLIPDGHFIAHGLALQDIVTDTDSLIDFLQRWVGVSLDLTRCTGVNDKLLRLLCKIKPNATFHLQDLRNLVIAYCKSSPDPEATQSFLSPSLLKRLITKRMEAAEKHDPTSELYHILPMWSIYVKGEGPALSEEDTKWFRENLERFGWYTPPPEVPDLADDLAAWDWSGVVLPGDDSDQQPILSSQPSSQPAPSSQMDSTGAPALRPIVIVPYVPPVEVKNEEDDDEDELRLLPTKVSSNEPPSSQATIPNSRSSSPYLVDDYSNANWSMSDLEMMDSF</sequence>
<dbReference type="GO" id="GO:0055085">
    <property type="term" value="P:transmembrane transport"/>
    <property type="evidence" value="ECO:0007669"/>
    <property type="project" value="InterPro"/>
</dbReference>
<feature type="transmembrane region" description="Helical" evidence="8">
    <location>
        <begin position="121"/>
        <end position="148"/>
    </location>
</feature>
<dbReference type="InParanoid" id="A0A409W9U5"/>
<dbReference type="STRING" id="181874.A0A409W9U5"/>
<feature type="region of interest" description="Disordered" evidence="7">
    <location>
        <begin position="539"/>
        <end position="567"/>
    </location>
</feature>
<evidence type="ECO:0000256" key="5">
    <source>
        <dbReference type="ARBA" id="ARBA00022989"/>
    </source>
</evidence>
<feature type="transmembrane region" description="Helical" evidence="8">
    <location>
        <begin position="199"/>
        <end position="220"/>
    </location>
</feature>
<proteinExistence type="predicted"/>
<evidence type="ECO:0000256" key="6">
    <source>
        <dbReference type="ARBA" id="ARBA00023136"/>
    </source>
</evidence>
<keyword evidence="4 8" id="KW-0812">Transmembrane</keyword>
<evidence type="ECO:0000256" key="3">
    <source>
        <dbReference type="ARBA" id="ARBA00022475"/>
    </source>
</evidence>